<dbReference type="AlphaFoldDB" id="L9XHA0"/>
<dbReference type="PANTHER" id="PTHR14969:SF13">
    <property type="entry name" value="AT30094P"/>
    <property type="match status" value="1"/>
</dbReference>
<feature type="transmembrane region" description="Helical" evidence="1">
    <location>
        <begin position="191"/>
        <end position="206"/>
    </location>
</feature>
<dbReference type="InterPro" id="IPR000326">
    <property type="entry name" value="PAP2/HPO"/>
</dbReference>
<gene>
    <name evidence="3" type="ORF">C493_03165</name>
</gene>
<feature type="transmembrane region" description="Helical" evidence="1">
    <location>
        <begin position="166"/>
        <end position="184"/>
    </location>
</feature>
<keyword evidence="1" id="KW-1133">Transmembrane helix</keyword>
<feature type="transmembrane region" description="Helical" evidence="1">
    <location>
        <begin position="22"/>
        <end position="45"/>
    </location>
</feature>
<evidence type="ECO:0000256" key="1">
    <source>
        <dbReference type="SAM" id="Phobius"/>
    </source>
</evidence>
<evidence type="ECO:0000313" key="3">
    <source>
        <dbReference type="EMBL" id="ELY61085.1"/>
    </source>
</evidence>
<dbReference type="PATRIC" id="fig|1227499.3.peg.648"/>
<dbReference type="eggNOG" id="arCOG03058">
    <property type="taxonomic scope" value="Archaea"/>
</dbReference>
<dbReference type="Gene3D" id="1.20.144.10">
    <property type="entry name" value="Phosphatidic acid phosphatase type 2/haloperoxidase"/>
    <property type="match status" value="1"/>
</dbReference>
<keyword evidence="1" id="KW-0812">Transmembrane</keyword>
<dbReference type="OrthoDB" id="10182at2157"/>
<feature type="domain" description="Phosphatidic acid phosphatase type 2/haloperoxidase" evidence="2">
    <location>
        <begin position="73"/>
        <end position="181"/>
    </location>
</feature>
<feature type="transmembrane region" description="Helical" evidence="1">
    <location>
        <begin position="74"/>
        <end position="96"/>
    </location>
</feature>
<dbReference type="EMBL" id="AOHZ01000015">
    <property type="protein sequence ID" value="ELY61085.1"/>
    <property type="molecule type" value="Genomic_DNA"/>
</dbReference>
<feature type="transmembrane region" description="Helical" evidence="1">
    <location>
        <begin position="141"/>
        <end position="160"/>
    </location>
</feature>
<evidence type="ECO:0000259" key="2">
    <source>
        <dbReference type="SMART" id="SM00014"/>
    </source>
</evidence>
<keyword evidence="1" id="KW-0472">Membrane</keyword>
<protein>
    <submittedName>
        <fullName evidence="3">PA-phosphatase-like phosphoesterase</fullName>
    </submittedName>
</protein>
<evidence type="ECO:0000313" key="4">
    <source>
        <dbReference type="Proteomes" id="UP000011602"/>
    </source>
</evidence>
<proteinExistence type="predicted"/>
<keyword evidence="4" id="KW-1185">Reference proteome</keyword>
<comment type="caution">
    <text evidence="3">The sequence shown here is derived from an EMBL/GenBank/DDBJ whole genome shotgun (WGS) entry which is preliminary data.</text>
</comment>
<dbReference type="SMART" id="SM00014">
    <property type="entry name" value="acidPPc"/>
    <property type="match status" value="1"/>
</dbReference>
<dbReference type="RefSeq" id="WP_007257943.1">
    <property type="nucleotide sequence ID" value="NZ_AOHZ01000015.1"/>
</dbReference>
<sequence>MSRGLGVTEAIVGSVPEWLVDLFASVSYLGDLAVIVPALGLLYLVDVRRGLRGGGTETTDGADGSRSLCSDRTAFLVAAVFGGLALVVALKGLFTLPRPPAAWHAVSPSEYGFPSGHTMAATVFWGSLALWTTIGRRPTRLAVAAAVVSLVALSRLVLGVHFFVDVVASVAFGAVYLLAIARLARGRPERAFAAAIALALGAMIVTGGESRAVLALVGTVGGAAGWWLTERPIVRERVRNALQRAG</sequence>
<organism evidence="3 4">
    <name type="scientific">Natronolimnohabitans innermongolicus JCM 12255</name>
    <dbReference type="NCBI Taxonomy" id="1227499"/>
    <lineage>
        <taxon>Archaea</taxon>
        <taxon>Methanobacteriati</taxon>
        <taxon>Methanobacteriota</taxon>
        <taxon>Stenosarchaea group</taxon>
        <taxon>Halobacteria</taxon>
        <taxon>Halobacteriales</taxon>
        <taxon>Natrialbaceae</taxon>
        <taxon>Natronolimnohabitans</taxon>
    </lineage>
</organism>
<dbReference type="Proteomes" id="UP000011602">
    <property type="component" value="Unassembled WGS sequence"/>
</dbReference>
<dbReference type="Pfam" id="PF01569">
    <property type="entry name" value="PAP2"/>
    <property type="match status" value="1"/>
</dbReference>
<dbReference type="InterPro" id="IPR036938">
    <property type="entry name" value="PAP2/HPO_sf"/>
</dbReference>
<feature type="transmembrane region" description="Helical" evidence="1">
    <location>
        <begin position="212"/>
        <end position="229"/>
    </location>
</feature>
<feature type="transmembrane region" description="Helical" evidence="1">
    <location>
        <begin position="116"/>
        <end position="134"/>
    </location>
</feature>
<dbReference type="SUPFAM" id="SSF48317">
    <property type="entry name" value="Acid phosphatase/Vanadium-dependent haloperoxidase"/>
    <property type="match status" value="1"/>
</dbReference>
<name>L9XHA0_9EURY</name>
<accession>L9XHA0</accession>
<reference evidence="3 4" key="1">
    <citation type="journal article" date="2014" name="PLoS Genet.">
        <title>Phylogenetically driven sequencing of extremely halophilic archaea reveals strategies for static and dynamic osmo-response.</title>
        <authorList>
            <person name="Becker E.A."/>
            <person name="Seitzer P.M."/>
            <person name="Tritt A."/>
            <person name="Larsen D."/>
            <person name="Krusor M."/>
            <person name="Yao A.I."/>
            <person name="Wu D."/>
            <person name="Madern D."/>
            <person name="Eisen J.A."/>
            <person name="Darling A.E."/>
            <person name="Facciotti M.T."/>
        </authorList>
    </citation>
    <scope>NUCLEOTIDE SEQUENCE [LARGE SCALE GENOMIC DNA]</scope>
    <source>
        <strain evidence="3 4">JCM 12255</strain>
    </source>
</reference>
<dbReference type="PANTHER" id="PTHR14969">
    <property type="entry name" value="SPHINGOSINE-1-PHOSPHATE PHOSPHOHYDROLASE"/>
    <property type="match status" value="1"/>
</dbReference>